<keyword evidence="2" id="KW-1185">Reference proteome</keyword>
<dbReference type="EMBL" id="KB446535">
    <property type="protein sequence ID" value="EME50100.1"/>
    <property type="molecule type" value="Genomic_DNA"/>
</dbReference>
<organism evidence="1 2">
    <name type="scientific">Dothistroma septosporum (strain NZE10 / CBS 128990)</name>
    <name type="common">Red band needle blight fungus</name>
    <name type="synonym">Mycosphaerella pini</name>
    <dbReference type="NCBI Taxonomy" id="675120"/>
    <lineage>
        <taxon>Eukaryota</taxon>
        <taxon>Fungi</taxon>
        <taxon>Dikarya</taxon>
        <taxon>Ascomycota</taxon>
        <taxon>Pezizomycotina</taxon>
        <taxon>Dothideomycetes</taxon>
        <taxon>Dothideomycetidae</taxon>
        <taxon>Mycosphaerellales</taxon>
        <taxon>Mycosphaerellaceae</taxon>
        <taxon>Dothistroma</taxon>
    </lineage>
</organism>
<dbReference type="eggNOG" id="ENOG502S8X6">
    <property type="taxonomic scope" value="Eukaryota"/>
</dbReference>
<dbReference type="Proteomes" id="UP000016933">
    <property type="component" value="Unassembled WGS sequence"/>
</dbReference>
<dbReference type="HOGENOM" id="CLU_1735909_0_0_1"/>
<evidence type="ECO:0000313" key="2">
    <source>
        <dbReference type="Proteomes" id="UP000016933"/>
    </source>
</evidence>
<proteinExistence type="predicted"/>
<reference evidence="1 2" key="2">
    <citation type="journal article" date="2012" name="PLoS Pathog.">
        <title>Diverse lifestyles and strategies of plant pathogenesis encoded in the genomes of eighteen Dothideomycetes fungi.</title>
        <authorList>
            <person name="Ohm R.A."/>
            <person name="Feau N."/>
            <person name="Henrissat B."/>
            <person name="Schoch C.L."/>
            <person name="Horwitz B.A."/>
            <person name="Barry K.W."/>
            <person name="Condon B.J."/>
            <person name="Copeland A.C."/>
            <person name="Dhillon B."/>
            <person name="Glaser F."/>
            <person name="Hesse C.N."/>
            <person name="Kosti I."/>
            <person name="LaButti K."/>
            <person name="Lindquist E.A."/>
            <person name="Lucas S."/>
            <person name="Salamov A.A."/>
            <person name="Bradshaw R.E."/>
            <person name="Ciuffetti L."/>
            <person name="Hamelin R.C."/>
            <person name="Kema G.H.J."/>
            <person name="Lawrence C."/>
            <person name="Scott J.A."/>
            <person name="Spatafora J.W."/>
            <person name="Turgeon B.G."/>
            <person name="de Wit P.J.G.M."/>
            <person name="Zhong S."/>
            <person name="Goodwin S.B."/>
            <person name="Grigoriev I.V."/>
        </authorList>
    </citation>
    <scope>NUCLEOTIDE SEQUENCE [LARGE SCALE GENOMIC DNA]</scope>
    <source>
        <strain evidence="2">NZE10 / CBS 128990</strain>
    </source>
</reference>
<sequence length="165" mass="19103">KPIVRKPFARGIQDRSPLFGASNTTLLRTCFRVGEALNTGSQAVRCNKNVIIELYARVTSSWRDPPPGRRQHFVFKDLYHDKPPYLEGIFELWNQAQFWDLDSRSFLNASEKGMMARAIAKMKRNGQKWRLEVLSVWEATWEDVNHVAAICNDVFREDSVSENDE</sequence>
<name>N1Q530_DOTSN</name>
<evidence type="ECO:0000313" key="1">
    <source>
        <dbReference type="EMBL" id="EME50100.1"/>
    </source>
</evidence>
<dbReference type="OMA" id="MYARILA"/>
<dbReference type="AlphaFoldDB" id="N1Q530"/>
<protein>
    <submittedName>
        <fullName evidence="1">Uncharacterized protein</fullName>
    </submittedName>
</protein>
<feature type="non-terminal residue" evidence="1">
    <location>
        <position position="1"/>
    </location>
</feature>
<dbReference type="OrthoDB" id="5397183at2759"/>
<gene>
    <name evidence="1" type="ORF">DOTSEDRAFT_121899</name>
</gene>
<accession>N1Q530</accession>
<reference evidence="2" key="1">
    <citation type="journal article" date="2012" name="PLoS Genet.">
        <title>The genomes of the fungal plant pathogens Cladosporium fulvum and Dothistroma septosporum reveal adaptation to different hosts and lifestyles but also signatures of common ancestry.</title>
        <authorList>
            <person name="de Wit P.J.G.M."/>
            <person name="van der Burgt A."/>
            <person name="Oekmen B."/>
            <person name="Stergiopoulos I."/>
            <person name="Abd-Elsalam K.A."/>
            <person name="Aerts A.L."/>
            <person name="Bahkali A.H."/>
            <person name="Beenen H.G."/>
            <person name="Chettri P."/>
            <person name="Cox M.P."/>
            <person name="Datema E."/>
            <person name="de Vries R.P."/>
            <person name="Dhillon B."/>
            <person name="Ganley A.R."/>
            <person name="Griffiths S.A."/>
            <person name="Guo Y."/>
            <person name="Hamelin R.C."/>
            <person name="Henrissat B."/>
            <person name="Kabir M.S."/>
            <person name="Jashni M.K."/>
            <person name="Kema G."/>
            <person name="Klaubauf S."/>
            <person name="Lapidus A."/>
            <person name="Levasseur A."/>
            <person name="Lindquist E."/>
            <person name="Mehrabi R."/>
            <person name="Ohm R.A."/>
            <person name="Owen T.J."/>
            <person name="Salamov A."/>
            <person name="Schwelm A."/>
            <person name="Schijlen E."/>
            <person name="Sun H."/>
            <person name="van den Burg H.A."/>
            <person name="van Ham R.C.H.J."/>
            <person name="Zhang S."/>
            <person name="Goodwin S.B."/>
            <person name="Grigoriev I.V."/>
            <person name="Collemare J."/>
            <person name="Bradshaw R.E."/>
        </authorList>
    </citation>
    <scope>NUCLEOTIDE SEQUENCE [LARGE SCALE GENOMIC DNA]</scope>
    <source>
        <strain evidence="2">NZE10 / CBS 128990</strain>
    </source>
</reference>